<reference evidence="16" key="1">
    <citation type="submission" date="2019-05" db="EMBL/GenBank/DDBJ databases">
        <title>Complete genome sequencing of Absiella argi strain JCM 30884.</title>
        <authorList>
            <person name="Sakamoto M."/>
            <person name="Murakami T."/>
            <person name="Mori H."/>
        </authorList>
    </citation>
    <scope>NUCLEOTIDE SEQUENCE [LARGE SCALE GENOMIC DNA]</scope>
    <source>
        <strain evidence="16">JCM 30884</strain>
    </source>
</reference>
<evidence type="ECO:0000256" key="6">
    <source>
        <dbReference type="ARBA" id="ARBA00022989"/>
    </source>
</evidence>
<dbReference type="Pfam" id="PF02355">
    <property type="entry name" value="SecD_SecF_C"/>
    <property type="match status" value="2"/>
</dbReference>
<comment type="subcellular location">
    <subcellularLocation>
        <location evidence="1 9">Cell membrane</location>
        <topology evidence="1 9">Multi-pass membrane protein</topology>
    </subcellularLocation>
</comment>
<comment type="subunit">
    <text evidence="9">Forms a complex with SecF. Part of the essential Sec protein translocation apparatus which comprises SecA, SecYEG and auxiliary proteins SecDF. Other proteins may also be involved.</text>
</comment>
<comment type="similarity">
    <text evidence="9">Belongs to the SecD/SecF family. SecD subfamily.</text>
</comment>
<sequence length="762" mass="83836">MKKSRFIVFGITVVTIFAIIAASFGSVKDGMKLGLDLQGGFEILYEVSPLEGKNMPDMSAVAESVNKRVDVLGVNEPEITVEGNNRIRVQLAGVKNADQARRVISSTANLTFRDVNDNLLMDASVLKEGSASVGYDEYGNPLVNLKLADQKKFYEVTKEVASKSEGENLMVAWLDFDEKTDSYAKEANAENPKFISAARVQEGINSTSAQISGNFTKEEAKELSDLINSGSLPVKMTEIYSDSVTADYGTDAFSVTMFAGAVGIGLIMLFMILYYRLPGVISAVTIAAYVFVVFVLYNLMGAVFTLSGIAALVLGVGMAVDSNILTFERIRDALYSGRSVRTAFYEGSSKSFITIFDAQVTTFISALILFEFGKGSVKGFATMLMVSTITTLLLIVFIAKFLLKQLVESGWLDDKRSWFGVKESNIPDVSKGQERFYFGRFKSFDFVGKAKYFIFTSLAVLVIGAGCMTFNGVKGNGIFNFGIDFTSGTKITVQSDTPIDKSTLNNQLKDLGIQANSIKINGENNQNATVFVKDAIKTEKMDTVKAELKKTYKHDVNENTVTPVIGKELVQNAVLISILAWIGVMIYISVRFKWDYALSGIVALVHDVFIILAFCAIFRLEVNTEIIAVMLAIIGYSINNSIVVFDRIRDQVKERRHETLNAVTYREIVNVALQNTATRSILSTFTTVLPVICLLGFGSNAIFTFCLALCIGLLAGAGSSLFIAAQLWYQIRVHEKPKKAKKHKPRKKEEKEEMIVPGLNDF</sequence>
<dbReference type="InterPro" id="IPR054384">
    <property type="entry name" value="SecDF_P1_head"/>
</dbReference>
<dbReference type="GO" id="GO:0065002">
    <property type="term" value="P:intracellular protein transmembrane transport"/>
    <property type="evidence" value="ECO:0007669"/>
    <property type="project" value="UniProtKB-UniRule"/>
</dbReference>
<dbReference type="HAMAP" id="MF_01463_B">
    <property type="entry name" value="SecD_B"/>
    <property type="match status" value="1"/>
</dbReference>
<dbReference type="InterPro" id="IPR048634">
    <property type="entry name" value="SecD_SecF_C"/>
</dbReference>
<dbReference type="InterPro" id="IPR055344">
    <property type="entry name" value="SecD_SecF_C_bact"/>
</dbReference>
<comment type="similarity">
    <text evidence="10">Belongs to the SecD/SecF family. SecF subfamily.</text>
</comment>
<feature type="transmembrane region" description="Helical" evidence="9">
    <location>
        <begin position="382"/>
        <end position="403"/>
    </location>
</feature>
<feature type="domain" description="Protein translocase subunit SecDF P1" evidence="13">
    <location>
        <begin position="60"/>
        <end position="117"/>
    </location>
</feature>
<organism evidence="15 16">
    <name type="scientific">Amedibacterium intestinale</name>
    <dbReference type="NCBI Taxonomy" id="2583452"/>
    <lineage>
        <taxon>Bacteria</taxon>
        <taxon>Bacillati</taxon>
        <taxon>Bacillota</taxon>
        <taxon>Erysipelotrichia</taxon>
        <taxon>Erysipelotrichales</taxon>
        <taxon>Erysipelotrichaceae</taxon>
        <taxon>Amedibacterium</taxon>
    </lineage>
</organism>
<dbReference type="GO" id="GO:0015450">
    <property type="term" value="F:protein-transporting ATPase activity"/>
    <property type="evidence" value="ECO:0007669"/>
    <property type="project" value="InterPro"/>
</dbReference>
<keyword evidence="3 9" id="KW-1003">Cell membrane</keyword>
<dbReference type="Pfam" id="PF07549">
    <property type="entry name" value="Sec_GG"/>
    <property type="match status" value="2"/>
</dbReference>
<comment type="function">
    <text evidence="9">Part of the Sec protein translocase complex. Interacts with the SecYEG preprotein conducting channel. SecDF uses the proton motive force (PMF) to complete protein translocation after the ATP-dependent function of SecA.</text>
</comment>
<keyword evidence="4 9" id="KW-0812">Transmembrane</keyword>
<dbReference type="GO" id="GO:0006605">
    <property type="term" value="P:protein targeting"/>
    <property type="evidence" value="ECO:0007669"/>
    <property type="project" value="UniProtKB-UniRule"/>
</dbReference>
<dbReference type="EMBL" id="AP019695">
    <property type="protein sequence ID" value="BBK21501.1"/>
    <property type="molecule type" value="Genomic_DNA"/>
</dbReference>
<evidence type="ECO:0000256" key="2">
    <source>
        <dbReference type="ARBA" id="ARBA00022448"/>
    </source>
</evidence>
<name>A0A6N4TFU8_9FIRM</name>
<evidence type="ECO:0000259" key="12">
    <source>
        <dbReference type="Pfam" id="PF02355"/>
    </source>
</evidence>
<evidence type="ECO:0000259" key="14">
    <source>
        <dbReference type="Pfam" id="PF22599"/>
    </source>
</evidence>
<evidence type="ECO:0000313" key="15">
    <source>
        <dbReference type="EMBL" id="BBK21501.1"/>
    </source>
</evidence>
<feature type="transmembrane region" description="Helical" evidence="9">
    <location>
        <begin position="705"/>
        <end position="729"/>
    </location>
</feature>
<dbReference type="RefSeq" id="WP_163051400.1">
    <property type="nucleotide sequence ID" value="NZ_AP019695.1"/>
</dbReference>
<feature type="transmembrane region" description="Helical" evidence="9">
    <location>
        <begin position="306"/>
        <end position="330"/>
    </location>
</feature>
<evidence type="ECO:0000259" key="13">
    <source>
        <dbReference type="Pfam" id="PF21760"/>
    </source>
</evidence>
<evidence type="ECO:0000256" key="9">
    <source>
        <dbReference type="HAMAP-Rule" id="MF_01463"/>
    </source>
</evidence>
<comment type="subunit">
    <text evidence="10">Forms a complex with SecD. Part of the essential Sec protein translocation apparatus which comprises SecA, SecYEG and auxiliary proteins SecDF. Other proteins may also be involved.</text>
</comment>
<dbReference type="Proteomes" id="UP000464754">
    <property type="component" value="Chromosome"/>
</dbReference>
<dbReference type="AlphaFoldDB" id="A0A6N4TFU8"/>
<evidence type="ECO:0000256" key="1">
    <source>
        <dbReference type="ARBA" id="ARBA00004651"/>
    </source>
</evidence>
<evidence type="ECO:0000256" key="4">
    <source>
        <dbReference type="ARBA" id="ARBA00022692"/>
    </source>
</evidence>
<dbReference type="NCBIfam" id="TIGR00916">
    <property type="entry name" value="2A0604s01"/>
    <property type="match status" value="1"/>
</dbReference>
<protein>
    <recommendedName>
        <fullName evidence="9 10">Multifunctional fusion protein</fullName>
    </recommendedName>
    <domain>
        <recommendedName>
            <fullName evidence="9">Protein translocase subunit SecD</fullName>
        </recommendedName>
    </domain>
    <domain>
        <recommendedName>
            <fullName evidence="10">Protein-export membrane protein SecF</fullName>
        </recommendedName>
    </domain>
</protein>
<keyword evidence="2 9" id="KW-0813">Transport</keyword>
<dbReference type="NCBIfam" id="TIGR00966">
    <property type="entry name" value="transloc_SecF"/>
    <property type="match status" value="1"/>
</dbReference>
<comment type="caution">
    <text evidence="9">Lacks conserved residue(s) required for the propagation of feature annotation.</text>
</comment>
<dbReference type="NCBIfam" id="TIGR01129">
    <property type="entry name" value="secD"/>
    <property type="match status" value="1"/>
</dbReference>
<proteinExistence type="inferred from homology"/>
<keyword evidence="5 9" id="KW-0653">Protein transport</keyword>
<dbReference type="GO" id="GO:0005886">
    <property type="term" value="C:plasma membrane"/>
    <property type="evidence" value="ECO:0007669"/>
    <property type="project" value="UniProtKB-SubCell"/>
</dbReference>
<evidence type="ECO:0000313" key="16">
    <source>
        <dbReference type="Proteomes" id="UP000464754"/>
    </source>
</evidence>
<feature type="region of interest" description="Disordered" evidence="11">
    <location>
        <begin position="739"/>
        <end position="762"/>
    </location>
</feature>
<feature type="transmembrane region" description="Helical" evidence="9">
    <location>
        <begin position="681"/>
        <end position="699"/>
    </location>
</feature>
<evidence type="ECO:0000256" key="10">
    <source>
        <dbReference type="HAMAP-Rule" id="MF_01464"/>
    </source>
</evidence>
<evidence type="ECO:0000256" key="8">
    <source>
        <dbReference type="ARBA" id="ARBA00023136"/>
    </source>
</evidence>
<dbReference type="HAMAP" id="MF_01464_B">
    <property type="entry name" value="SecF_B"/>
    <property type="match status" value="1"/>
</dbReference>
<dbReference type="PANTHER" id="PTHR30081:SF1">
    <property type="entry name" value="PROTEIN TRANSLOCASE SUBUNIT SECD"/>
    <property type="match status" value="1"/>
</dbReference>
<evidence type="ECO:0000256" key="3">
    <source>
        <dbReference type="ARBA" id="ARBA00022475"/>
    </source>
</evidence>
<dbReference type="Gene3D" id="3.30.70.3220">
    <property type="match status" value="1"/>
</dbReference>
<feature type="domain" description="Protein export membrane protein SecD/SecF C-terminal" evidence="12">
    <location>
        <begin position="545"/>
        <end position="732"/>
    </location>
</feature>
<feature type="transmembrane region" description="Helical" evidence="9">
    <location>
        <begin position="569"/>
        <end position="590"/>
    </location>
</feature>
<feature type="transmembrane region" description="Helical" evidence="9">
    <location>
        <begin position="252"/>
        <end position="273"/>
    </location>
</feature>
<feature type="transmembrane region" description="Helical" evidence="9">
    <location>
        <begin position="280"/>
        <end position="300"/>
    </location>
</feature>
<dbReference type="Pfam" id="PF22599">
    <property type="entry name" value="SecDF_P1_head"/>
    <property type="match status" value="1"/>
</dbReference>
<feature type="transmembrane region" description="Helical" evidence="9">
    <location>
        <begin position="351"/>
        <end position="370"/>
    </location>
</feature>
<dbReference type="GO" id="GO:0043952">
    <property type="term" value="P:protein transport by the Sec complex"/>
    <property type="evidence" value="ECO:0007669"/>
    <property type="project" value="UniProtKB-UniRule"/>
</dbReference>
<keyword evidence="7 9" id="KW-0811">Translocation</keyword>
<dbReference type="InterPro" id="IPR022645">
    <property type="entry name" value="SecD/SecF_bac"/>
</dbReference>
<dbReference type="InterPro" id="IPR005791">
    <property type="entry name" value="SecD"/>
</dbReference>
<dbReference type="SUPFAM" id="SSF82866">
    <property type="entry name" value="Multidrug efflux transporter AcrB transmembrane domain"/>
    <property type="match status" value="2"/>
</dbReference>
<dbReference type="InterPro" id="IPR022646">
    <property type="entry name" value="SecD/SecF_CS"/>
</dbReference>
<dbReference type="PRINTS" id="PR01755">
    <property type="entry name" value="SECFTRNLCASE"/>
</dbReference>
<evidence type="ECO:0000256" key="11">
    <source>
        <dbReference type="SAM" id="MobiDB-lite"/>
    </source>
</evidence>
<dbReference type="Pfam" id="PF21760">
    <property type="entry name" value="SecD_1st"/>
    <property type="match status" value="1"/>
</dbReference>
<feature type="domain" description="Protein export membrane protein SecD/SecF C-terminal" evidence="12">
    <location>
        <begin position="236"/>
        <end position="407"/>
    </location>
</feature>
<keyword evidence="16" id="KW-1185">Reference proteome</keyword>
<dbReference type="KEGG" id="aarg:Aargi30884_04040"/>
<feature type="transmembrane region" description="Helical" evidence="9">
    <location>
        <begin position="597"/>
        <end position="620"/>
    </location>
</feature>
<dbReference type="Gene3D" id="1.20.1640.10">
    <property type="entry name" value="Multidrug efflux transporter AcrB transmembrane domain"/>
    <property type="match status" value="2"/>
</dbReference>
<evidence type="ECO:0000256" key="7">
    <source>
        <dbReference type="ARBA" id="ARBA00023010"/>
    </source>
</evidence>
<dbReference type="InterPro" id="IPR005665">
    <property type="entry name" value="SecF_bac"/>
</dbReference>
<evidence type="ECO:0000256" key="5">
    <source>
        <dbReference type="ARBA" id="ARBA00022927"/>
    </source>
</evidence>
<gene>
    <name evidence="15" type="primary">secDF</name>
    <name evidence="9" type="synonym">secD</name>
    <name evidence="10" type="synonym">secF</name>
    <name evidence="15" type="ORF">Aargi30884_04040</name>
</gene>
<dbReference type="InterPro" id="IPR022813">
    <property type="entry name" value="SecD/SecF_arch_bac"/>
</dbReference>
<keyword evidence="6 9" id="KW-1133">Transmembrane helix</keyword>
<feature type="domain" description="SecDF P1 head subdomain" evidence="14">
    <location>
        <begin position="130"/>
        <end position="234"/>
    </location>
</feature>
<dbReference type="PANTHER" id="PTHR30081">
    <property type="entry name" value="PROTEIN-EXPORT MEMBRANE PROTEIN SEC"/>
    <property type="match status" value="1"/>
</dbReference>
<keyword evidence="8 9" id="KW-0472">Membrane</keyword>
<accession>A0A6N4TFU8</accession>
<feature type="transmembrane region" description="Helical" evidence="9">
    <location>
        <begin position="626"/>
        <end position="645"/>
    </location>
</feature>
<feature type="transmembrane region" description="Helical" evidence="9">
    <location>
        <begin position="452"/>
        <end position="473"/>
    </location>
</feature>
<dbReference type="InterPro" id="IPR048631">
    <property type="entry name" value="SecD_1st"/>
</dbReference>